<evidence type="ECO:0008006" key="3">
    <source>
        <dbReference type="Google" id="ProtNLM"/>
    </source>
</evidence>
<protein>
    <recommendedName>
        <fullName evidence="3">ATPase AAA-type core domain-containing protein</fullName>
    </recommendedName>
</protein>
<reference evidence="1 2" key="1">
    <citation type="submission" date="2013-09" db="EMBL/GenBank/DDBJ databases">
        <title>Biodegradation of hydrocarbons in the deep terrestrial subsurface : characterization of a microbial consortium composed of two Desulfotomaculum species originating from a deep geological formation.</title>
        <authorList>
            <person name="Aullo T."/>
            <person name="Berlendis S."/>
            <person name="Lascourreges J.-F."/>
            <person name="Dessort D."/>
            <person name="Saint-Laurent S."/>
            <person name="Schraauwers B."/>
            <person name="Mas J."/>
            <person name="Magot M."/>
            <person name="Ranchou-Peyruse A."/>
        </authorList>
    </citation>
    <scope>NUCLEOTIDE SEQUENCE [LARGE SCALE GENOMIC DNA]</scope>
    <source>
        <strain evidence="1 2">Bs107</strain>
    </source>
</reference>
<accession>A0A2C6M9Z4</accession>
<name>A0A2C6M9Z4_9FIRM</name>
<sequence length="117" mass="12710">MNNGCGPARSPLIIDQPEDHLDNSYIFHTVVPSLKKVKTGRQMIFATHNPNIPVNGEAENNLVLTADGCRGRVALQGDLNNRQVKDALNWLRQWQWPGTEAPGASITLKASVPGVTG</sequence>
<evidence type="ECO:0000313" key="1">
    <source>
        <dbReference type="EMBL" id="PHJ37989.1"/>
    </source>
</evidence>
<organism evidence="1 2">
    <name type="scientific">Desulforamulus profundi</name>
    <dbReference type="NCBI Taxonomy" id="1383067"/>
    <lineage>
        <taxon>Bacteria</taxon>
        <taxon>Bacillati</taxon>
        <taxon>Bacillota</taxon>
        <taxon>Clostridia</taxon>
        <taxon>Eubacteriales</taxon>
        <taxon>Peptococcaceae</taxon>
        <taxon>Desulforamulus</taxon>
    </lineage>
</organism>
<keyword evidence="2" id="KW-1185">Reference proteome</keyword>
<gene>
    <name evidence="1" type="ORF">P378_12995</name>
</gene>
<comment type="caution">
    <text evidence="1">The sequence shown here is derived from an EMBL/GenBank/DDBJ whole genome shotgun (WGS) entry which is preliminary data.</text>
</comment>
<evidence type="ECO:0000313" key="2">
    <source>
        <dbReference type="Proteomes" id="UP000222564"/>
    </source>
</evidence>
<dbReference type="Proteomes" id="UP000222564">
    <property type="component" value="Unassembled WGS sequence"/>
</dbReference>
<dbReference type="RefSeq" id="WP_099083351.1">
    <property type="nucleotide sequence ID" value="NZ_AWQQ01000067.1"/>
</dbReference>
<dbReference type="AlphaFoldDB" id="A0A2C6M9Z4"/>
<proteinExistence type="predicted"/>
<dbReference type="EMBL" id="AWQQ01000067">
    <property type="protein sequence ID" value="PHJ37989.1"/>
    <property type="molecule type" value="Genomic_DNA"/>
</dbReference>
<dbReference type="OrthoDB" id="9791620at2"/>